<name>A0ABS1X3M3_9GAMM</name>
<feature type="domain" description="Alpha-L-glutamate ligase-related protein ATP-grasp" evidence="1">
    <location>
        <begin position="106"/>
        <end position="354"/>
    </location>
</feature>
<gene>
    <name evidence="2" type="ORF">JM946_24020</name>
</gene>
<comment type="caution">
    <text evidence="2">The sequence shown here is derived from an EMBL/GenBank/DDBJ whole genome shotgun (WGS) entry which is preliminary data.</text>
</comment>
<evidence type="ECO:0000313" key="3">
    <source>
        <dbReference type="Proteomes" id="UP000661077"/>
    </source>
</evidence>
<dbReference type="Proteomes" id="UP000661077">
    <property type="component" value="Unassembled WGS sequence"/>
</dbReference>
<dbReference type="InterPro" id="IPR039523">
    <property type="entry name" value="RimK-rel_E_lig_ATP-grasp"/>
</dbReference>
<proteinExistence type="predicted"/>
<dbReference type="Pfam" id="PF14397">
    <property type="entry name" value="ATPgrasp_ST"/>
    <property type="match status" value="1"/>
</dbReference>
<evidence type="ECO:0000313" key="2">
    <source>
        <dbReference type="EMBL" id="MBM0107814.1"/>
    </source>
</evidence>
<evidence type="ECO:0000259" key="1">
    <source>
        <dbReference type="Pfam" id="PF14397"/>
    </source>
</evidence>
<dbReference type="RefSeq" id="WP_203169929.1">
    <property type="nucleotide sequence ID" value="NZ_JAEVLS010000006.1"/>
</dbReference>
<reference evidence="2 3" key="1">
    <citation type="journal article" date="2021" name="Int. J. Syst. Evol. Microbiol.">
        <title>Steroidobacter gossypii sp. nov., isolated from soil of cotton cropping field.</title>
        <authorList>
            <person name="Huang R."/>
            <person name="Yang S."/>
            <person name="Zhen C."/>
            <person name="Liu W."/>
        </authorList>
    </citation>
    <scope>NUCLEOTIDE SEQUENCE [LARGE SCALE GENOMIC DNA]</scope>
    <source>
        <strain evidence="2 3">S1-65</strain>
    </source>
</reference>
<keyword evidence="3" id="KW-1185">Reference proteome</keyword>
<accession>A0ABS1X3M3</accession>
<dbReference type="EMBL" id="JAEVLS010000006">
    <property type="protein sequence ID" value="MBM0107814.1"/>
    <property type="molecule type" value="Genomic_DNA"/>
</dbReference>
<protein>
    <recommendedName>
        <fullName evidence="1">Alpha-L-glutamate ligase-related protein ATP-grasp domain-containing protein</fullName>
    </recommendedName>
</protein>
<sequence>MNASIMTRRMRSAQHGPAKLVRKIWGLVTDRQLSRSYYPDEPTKSKPRVLAELLWWLLRSGEINGYYYVYGLDRKSVDRTRELLPYRRFRRIRNRRNFRTGRAPFNYVCLLRDKFVFSQFVGSLGLATPRSLALLDASQVTWLDTNQSVPLAAIVERPDVTLDGFCKKLGGIQGDGAFPLRIEGGSLHVGHDKITVPELAERLTDRYLLQQRIIQHDTMRALHPSSVNTVRLITFATATSVELFAAALRVGTHGKSVDNWAAGGLIISIDPQRGELRGEGFYKPGYGGRAWRHPDSGIEFQGFKIPYFFEAIELVSRLHGYLRDIHSIGWDVAITPDGPTIIEGNDDWEGGIPMVLEKDFRTRFLALYR</sequence>
<organism evidence="2 3">
    <name type="scientific">Steroidobacter gossypii</name>
    <dbReference type="NCBI Taxonomy" id="2805490"/>
    <lineage>
        <taxon>Bacteria</taxon>
        <taxon>Pseudomonadati</taxon>
        <taxon>Pseudomonadota</taxon>
        <taxon>Gammaproteobacteria</taxon>
        <taxon>Steroidobacterales</taxon>
        <taxon>Steroidobacteraceae</taxon>
        <taxon>Steroidobacter</taxon>
    </lineage>
</organism>